<evidence type="ECO:0000259" key="3">
    <source>
        <dbReference type="PROSITE" id="PS50157"/>
    </source>
</evidence>
<feature type="domain" description="C2H2-type" evidence="3">
    <location>
        <begin position="9"/>
        <end position="36"/>
    </location>
</feature>
<dbReference type="InterPro" id="IPR036236">
    <property type="entry name" value="Znf_C2H2_sf"/>
</dbReference>
<name>A0A226DBA7_FOLCA</name>
<comment type="caution">
    <text evidence="4">The sequence shown here is derived from an EMBL/GenBank/DDBJ whole genome shotgun (WGS) entry which is preliminary data.</text>
</comment>
<organism evidence="4 5">
    <name type="scientific">Folsomia candida</name>
    <name type="common">Springtail</name>
    <dbReference type="NCBI Taxonomy" id="158441"/>
    <lineage>
        <taxon>Eukaryota</taxon>
        <taxon>Metazoa</taxon>
        <taxon>Ecdysozoa</taxon>
        <taxon>Arthropoda</taxon>
        <taxon>Hexapoda</taxon>
        <taxon>Collembola</taxon>
        <taxon>Entomobryomorpha</taxon>
        <taxon>Isotomoidea</taxon>
        <taxon>Isotomidae</taxon>
        <taxon>Proisotominae</taxon>
        <taxon>Folsomia</taxon>
    </lineage>
</organism>
<dbReference type="EMBL" id="LNIX01000029">
    <property type="protein sequence ID" value="OXA41526.1"/>
    <property type="molecule type" value="Genomic_DNA"/>
</dbReference>
<dbReference type="Gene3D" id="3.30.160.60">
    <property type="entry name" value="Classic Zinc Finger"/>
    <property type="match status" value="1"/>
</dbReference>
<protein>
    <submittedName>
        <fullName evidence="4">PR domain zinc finger protein 4</fullName>
    </submittedName>
</protein>
<accession>A0A226DBA7</accession>
<gene>
    <name evidence="4" type="ORF">Fcan01_23712</name>
</gene>
<sequence>MKPTTEKNWKCDKCSKLFVRKRNLDLHAITHETNSQVKFGLLSKARARLKKIPFRPDPTHRLNSKARARPSPTQVKPAQSPLGLGGLGLARLKPKPDSPLVHSDRRRQLHTHRRYYFRRRPSWENSPYAAAEELTWRRLNDQCLHADYVLSLSTPHKGFGATLRIITIGTNICVRFVTKI</sequence>
<keyword evidence="5" id="KW-1185">Reference proteome</keyword>
<keyword evidence="1" id="KW-0862">Zinc</keyword>
<dbReference type="GO" id="GO:0008270">
    <property type="term" value="F:zinc ion binding"/>
    <property type="evidence" value="ECO:0007669"/>
    <property type="project" value="UniProtKB-KW"/>
</dbReference>
<dbReference type="Proteomes" id="UP000198287">
    <property type="component" value="Unassembled WGS sequence"/>
</dbReference>
<dbReference type="SUPFAM" id="SSF57667">
    <property type="entry name" value="beta-beta-alpha zinc fingers"/>
    <property type="match status" value="1"/>
</dbReference>
<evidence type="ECO:0000313" key="4">
    <source>
        <dbReference type="EMBL" id="OXA41526.1"/>
    </source>
</evidence>
<evidence type="ECO:0000256" key="2">
    <source>
        <dbReference type="SAM" id="MobiDB-lite"/>
    </source>
</evidence>
<evidence type="ECO:0000313" key="5">
    <source>
        <dbReference type="Proteomes" id="UP000198287"/>
    </source>
</evidence>
<dbReference type="AlphaFoldDB" id="A0A226DBA7"/>
<keyword evidence="1" id="KW-0479">Metal-binding</keyword>
<keyword evidence="1" id="KW-0863">Zinc-finger</keyword>
<proteinExistence type="predicted"/>
<dbReference type="InterPro" id="IPR013087">
    <property type="entry name" value="Znf_C2H2_type"/>
</dbReference>
<feature type="region of interest" description="Disordered" evidence="2">
    <location>
        <begin position="54"/>
        <end position="80"/>
    </location>
</feature>
<dbReference type="PROSITE" id="PS00028">
    <property type="entry name" value="ZINC_FINGER_C2H2_1"/>
    <property type="match status" value="1"/>
</dbReference>
<reference evidence="4 5" key="1">
    <citation type="submission" date="2015-12" db="EMBL/GenBank/DDBJ databases">
        <title>The genome of Folsomia candida.</title>
        <authorList>
            <person name="Faddeeva A."/>
            <person name="Derks M.F."/>
            <person name="Anvar Y."/>
            <person name="Smit S."/>
            <person name="Van Straalen N."/>
            <person name="Roelofs D."/>
        </authorList>
    </citation>
    <scope>NUCLEOTIDE SEQUENCE [LARGE SCALE GENOMIC DNA]</scope>
    <source>
        <strain evidence="4 5">VU population</strain>
        <tissue evidence="4">Whole body</tissue>
    </source>
</reference>
<evidence type="ECO:0000256" key="1">
    <source>
        <dbReference type="PROSITE-ProRule" id="PRU00042"/>
    </source>
</evidence>
<dbReference type="PROSITE" id="PS50157">
    <property type="entry name" value="ZINC_FINGER_C2H2_2"/>
    <property type="match status" value="1"/>
</dbReference>